<gene>
    <name evidence="2" type="ORF">JCM31826_00370</name>
</gene>
<keyword evidence="1" id="KW-0472">Membrane</keyword>
<name>A0A401XHS3_9FLAO</name>
<dbReference type="RefSeq" id="WP_124396635.1">
    <property type="nucleotide sequence ID" value="NZ_BHZE01000001.1"/>
</dbReference>
<evidence type="ECO:0000313" key="2">
    <source>
        <dbReference type="EMBL" id="GCD76555.1"/>
    </source>
</evidence>
<reference evidence="2 3" key="1">
    <citation type="submission" date="2018-11" db="EMBL/GenBank/DDBJ databases">
        <title>Schleiferia aggregans sp. nov., a moderately thermophilic heterotrophic bacterium isolated from microbial mats at a terrestrial hot spring.</title>
        <authorList>
            <person name="Iino T."/>
            <person name="Ohkuma M."/>
            <person name="Haruta S."/>
        </authorList>
    </citation>
    <scope>NUCLEOTIDE SEQUENCE [LARGE SCALE GENOMIC DNA]</scope>
    <source>
        <strain evidence="2 3">LA</strain>
    </source>
</reference>
<proteinExistence type="predicted"/>
<keyword evidence="1" id="KW-1133">Transmembrane helix</keyword>
<evidence type="ECO:0000313" key="3">
    <source>
        <dbReference type="Proteomes" id="UP000286715"/>
    </source>
</evidence>
<sequence length="88" mass="10418">MTENSTQKNKLKNKLWLLLEDTKIVLEIIYVFAFLFFFLFMLLELKRYYAIDIIPGYDSPIDDLYGAMKGIISEFLKKLFGEDIKIII</sequence>
<evidence type="ECO:0000256" key="1">
    <source>
        <dbReference type="SAM" id="Phobius"/>
    </source>
</evidence>
<feature type="transmembrane region" description="Helical" evidence="1">
    <location>
        <begin position="24"/>
        <end position="43"/>
    </location>
</feature>
<dbReference type="AlphaFoldDB" id="A0A401XHS3"/>
<dbReference type="Proteomes" id="UP000286715">
    <property type="component" value="Unassembled WGS sequence"/>
</dbReference>
<accession>A0A401XHS3</accession>
<keyword evidence="1" id="KW-0812">Transmembrane</keyword>
<dbReference type="EMBL" id="BHZE01000001">
    <property type="protein sequence ID" value="GCD76555.1"/>
    <property type="molecule type" value="Genomic_DNA"/>
</dbReference>
<keyword evidence="3" id="KW-1185">Reference proteome</keyword>
<dbReference type="OrthoDB" id="9957421at2"/>
<protein>
    <submittedName>
        <fullName evidence="2">Uncharacterized protein</fullName>
    </submittedName>
</protein>
<organism evidence="2 3">
    <name type="scientific">Thermaurantimonas aggregans</name>
    <dbReference type="NCBI Taxonomy" id="2173829"/>
    <lineage>
        <taxon>Bacteria</taxon>
        <taxon>Pseudomonadati</taxon>
        <taxon>Bacteroidota</taxon>
        <taxon>Flavobacteriia</taxon>
        <taxon>Flavobacteriales</taxon>
        <taxon>Schleiferiaceae</taxon>
        <taxon>Thermaurantimonas</taxon>
    </lineage>
</organism>
<comment type="caution">
    <text evidence="2">The sequence shown here is derived from an EMBL/GenBank/DDBJ whole genome shotgun (WGS) entry which is preliminary data.</text>
</comment>